<proteinExistence type="predicted"/>
<dbReference type="Proteomes" id="UP000481583">
    <property type="component" value="Unassembled WGS sequence"/>
</dbReference>
<reference evidence="2 3" key="1">
    <citation type="submission" date="2020-02" db="EMBL/GenBank/DDBJ databases">
        <title>Whole-genome analyses of novel actinobacteria.</title>
        <authorList>
            <person name="Sahin N."/>
        </authorList>
    </citation>
    <scope>NUCLEOTIDE SEQUENCE [LARGE SCALE GENOMIC DNA]</scope>
    <source>
        <strain evidence="2 3">A7024</strain>
    </source>
</reference>
<organism evidence="2 3">
    <name type="scientific">Streptomyces coryli</name>
    <dbReference type="NCBI Taxonomy" id="1128680"/>
    <lineage>
        <taxon>Bacteria</taxon>
        <taxon>Bacillati</taxon>
        <taxon>Actinomycetota</taxon>
        <taxon>Actinomycetes</taxon>
        <taxon>Kitasatosporales</taxon>
        <taxon>Streptomycetaceae</taxon>
        <taxon>Streptomyces</taxon>
    </lineage>
</organism>
<evidence type="ECO:0000313" key="3">
    <source>
        <dbReference type="Proteomes" id="UP000481583"/>
    </source>
</evidence>
<protein>
    <submittedName>
        <fullName evidence="2">Uncharacterized protein</fullName>
    </submittedName>
</protein>
<keyword evidence="1" id="KW-1133">Transmembrane helix</keyword>
<keyword evidence="1" id="KW-0812">Transmembrane</keyword>
<dbReference type="EMBL" id="JAAKZV010000048">
    <property type="protein sequence ID" value="NGN64951.1"/>
    <property type="molecule type" value="Genomic_DNA"/>
</dbReference>
<name>A0A6G4U138_9ACTN</name>
<feature type="transmembrane region" description="Helical" evidence="1">
    <location>
        <begin position="12"/>
        <end position="32"/>
    </location>
</feature>
<keyword evidence="3" id="KW-1185">Reference proteome</keyword>
<sequence length="294" mass="31389">MTGRTAAWGSGRIALIAILAGAVLAAGLWILVDQRSSAPHGPSRVIDMPVVGAELVHYEQNTDRVPKLNTVLRSPADAVAFAGWFPEDGEELARKLTARDFERHSLVALGWSSGCTQGESAQLTVSSGVPPDFSMQLLDTSTSDTCYAPWNAVAVFSVPKSRVPEDTRLMGQAPLPPGPSELQAFQPLTGKHDPRAVEVSQPDQLEDFLKTLPAPTAAKLDGELDSDSGAVRRFAFINRGCGTSAVLQLTEERLRPVPSAEVGGANCHHPRPYAAIFTVHADRVPPEAVLDEDA</sequence>
<comment type="caution">
    <text evidence="2">The sequence shown here is derived from an EMBL/GenBank/DDBJ whole genome shotgun (WGS) entry which is preliminary data.</text>
</comment>
<gene>
    <name evidence="2" type="ORF">G5C51_13720</name>
</gene>
<dbReference type="RefSeq" id="WP_165236922.1">
    <property type="nucleotide sequence ID" value="NZ_JAAKZV010000048.1"/>
</dbReference>
<dbReference type="AlphaFoldDB" id="A0A6G4U138"/>
<evidence type="ECO:0000256" key="1">
    <source>
        <dbReference type="SAM" id="Phobius"/>
    </source>
</evidence>
<keyword evidence="1" id="KW-0472">Membrane</keyword>
<accession>A0A6G4U138</accession>
<evidence type="ECO:0000313" key="2">
    <source>
        <dbReference type="EMBL" id="NGN64951.1"/>
    </source>
</evidence>